<dbReference type="GO" id="GO:0005737">
    <property type="term" value="C:cytoplasm"/>
    <property type="evidence" value="ECO:0007669"/>
    <property type="project" value="UniProtKB-SubCell"/>
</dbReference>
<comment type="subcellular location">
    <subcellularLocation>
        <location evidence="1 9">Cytoplasm</location>
    </subcellularLocation>
</comment>
<dbReference type="AlphaFoldDB" id="A0A483CTH2"/>
<dbReference type="Gene3D" id="3.40.50.150">
    <property type="entry name" value="Vaccinia Virus protein VP39"/>
    <property type="match status" value="1"/>
</dbReference>
<dbReference type="PROSITE" id="PS01279">
    <property type="entry name" value="PCMT"/>
    <property type="match status" value="1"/>
</dbReference>
<evidence type="ECO:0000256" key="6">
    <source>
        <dbReference type="ARBA" id="ARBA00022691"/>
    </source>
</evidence>
<gene>
    <name evidence="9" type="primary">pcm</name>
    <name evidence="10" type="ORF">CUJ86_02810</name>
</gene>
<feature type="active site" evidence="9">
    <location>
        <position position="63"/>
    </location>
</feature>
<keyword evidence="6 9" id="KW-0949">S-adenosyl-L-methionine</keyword>
<dbReference type="NCBIfam" id="NF001453">
    <property type="entry name" value="PRK00312.1"/>
    <property type="match status" value="1"/>
</dbReference>
<evidence type="ECO:0000256" key="4">
    <source>
        <dbReference type="ARBA" id="ARBA00022603"/>
    </source>
</evidence>
<evidence type="ECO:0000256" key="2">
    <source>
        <dbReference type="ARBA" id="ARBA00005369"/>
    </source>
</evidence>
<dbReference type="GO" id="GO:0032259">
    <property type="term" value="P:methylation"/>
    <property type="evidence" value="ECO:0007669"/>
    <property type="project" value="UniProtKB-KW"/>
</dbReference>
<evidence type="ECO:0000256" key="3">
    <source>
        <dbReference type="ARBA" id="ARBA00022490"/>
    </source>
</evidence>
<evidence type="ECO:0000256" key="8">
    <source>
        <dbReference type="ARBA" id="ARBA00029295"/>
    </source>
</evidence>
<comment type="caution">
    <text evidence="10">The sequence shown here is derived from an EMBL/GenBank/DDBJ whole genome shotgun (WGS) entry which is preliminary data.</text>
</comment>
<keyword evidence="3 9" id="KW-0963">Cytoplasm</keyword>
<dbReference type="OrthoDB" id="33618at2157"/>
<evidence type="ECO:0000256" key="5">
    <source>
        <dbReference type="ARBA" id="ARBA00022679"/>
    </source>
</evidence>
<dbReference type="RefSeq" id="WP_130646029.1">
    <property type="nucleotide sequence ID" value="NZ_PGCL01000001.1"/>
</dbReference>
<dbReference type="Proteomes" id="UP000292580">
    <property type="component" value="Unassembled WGS sequence"/>
</dbReference>
<dbReference type="InterPro" id="IPR029063">
    <property type="entry name" value="SAM-dependent_MTases_sf"/>
</dbReference>
<dbReference type="InterPro" id="IPR000682">
    <property type="entry name" value="PCMT"/>
</dbReference>
<reference evidence="10 11" key="1">
    <citation type="submission" date="2017-11" db="EMBL/GenBank/DDBJ databases">
        <title>Isolation and Characterization of Methanofollis Species from Methane Seep Offshore SW Taiwan.</title>
        <authorList>
            <person name="Teng N.-H."/>
            <person name="Lai M.-C."/>
            <person name="Chen S.-C."/>
        </authorList>
    </citation>
    <scope>NUCLEOTIDE SEQUENCE [LARGE SCALE GENOMIC DNA]</scope>
    <source>
        <strain evidence="10 11">FWC-SCC2</strain>
    </source>
</reference>
<name>A0A483CTH2_9EURY</name>
<accession>A0A483CTH2</accession>
<dbReference type="PANTHER" id="PTHR11579">
    <property type="entry name" value="PROTEIN-L-ISOASPARTATE O-METHYLTRANSFERASE"/>
    <property type="match status" value="1"/>
</dbReference>
<proteinExistence type="inferred from homology"/>
<keyword evidence="4 9" id="KW-0489">Methyltransferase</keyword>
<dbReference type="HAMAP" id="MF_00090">
    <property type="entry name" value="PIMT"/>
    <property type="match status" value="1"/>
</dbReference>
<comment type="catalytic activity">
    <reaction evidence="8 9">
        <text>[protein]-L-isoaspartate + S-adenosyl-L-methionine = [protein]-L-isoaspartate alpha-methyl ester + S-adenosyl-L-homocysteine</text>
        <dbReference type="Rhea" id="RHEA:12705"/>
        <dbReference type="Rhea" id="RHEA-COMP:12143"/>
        <dbReference type="Rhea" id="RHEA-COMP:12144"/>
        <dbReference type="ChEBI" id="CHEBI:57856"/>
        <dbReference type="ChEBI" id="CHEBI:59789"/>
        <dbReference type="ChEBI" id="CHEBI:90596"/>
        <dbReference type="ChEBI" id="CHEBI:90598"/>
        <dbReference type="EC" id="2.1.1.77"/>
    </reaction>
</comment>
<comment type="similarity">
    <text evidence="2 9">Belongs to the methyltransferase superfamily. L-isoaspartyl/D-aspartyl protein methyltransferase family.</text>
</comment>
<dbReference type="SUPFAM" id="SSF53335">
    <property type="entry name" value="S-adenosyl-L-methionine-dependent methyltransferases"/>
    <property type="match status" value="1"/>
</dbReference>
<protein>
    <recommendedName>
        <fullName evidence="9">Protein-L-isoaspartate O-methyltransferase</fullName>
        <ecNumber evidence="9">2.1.1.77</ecNumber>
    </recommendedName>
    <alternativeName>
        <fullName evidence="9">L-isoaspartyl protein carboxyl methyltransferase</fullName>
    </alternativeName>
    <alternativeName>
        <fullName evidence="9">Protein L-isoaspartyl methyltransferase</fullName>
    </alternativeName>
    <alternativeName>
        <fullName evidence="9">Protein-beta-aspartate methyltransferase</fullName>
        <shortName evidence="9">PIMT</shortName>
    </alternativeName>
</protein>
<dbReference type="EC" id="2.1.1.77" evidence="9"/>
<dbReference type="FunFam" id="3.40.50.150:FF:000010">
    <property type="entry name" value="Protein-L-isoaspartate O-methyltransferase"/>
    <property type="match status" value="1"/>
</dbReference>
<organism evidence="10 11">
    <name type="scientific">Methanofollis fontis</name>
    <dbReference type="NCBI Taxonomy" id="2052832"/>
    <lineage>
        <taxon>Archaea</taxon>
        <taxon>Methanobacteriati</taxon>
        <taxon>Methanobacteriota</taxon>
        <taxon>Stenosarchaea group</taxon>
        <taxon>Methanomicrobia</taxon>
        <taxon>Methanomicrobiales</taxon>
        <taxon>Methanomicrobiaceae</taxon>
        <taxon>Methanofollis</taxon>
    </lineage>
</organism>
<dbReference type="CDD" id="cd02440">
    <property type="entry name" value="AdoMet_MTases"/>
    <property type="match status" value="1"/>
</dbReference>
<comment type="function">
    <text evidence="7 9">Catalyzes the methyl esterification of L-isoaspartyl residues in peptides and proteins that result from spontaneous decomposition of normal L-aspartyl and L-asparaginyl residues. It plays a role in the repair and/or degradation of damaged proteins.</text>
</comment>
<dbReference type="PANTHER" id="PTHR11579:SF0">
    <property type="entry name" value="PROTEIN-L-ISOASPARTATE(D-ASPARTATE) O-METHYLTRANSFERASE"/>
    <property type="match status" value="1"/>
</dbReference>
<evidence type="ECO:0000256" key="1">
    <source>
        <dbReference type="ARBA" id="ARBA00004496"/>
    </source>
</evidence>
<keyword evidence="11" id="KW-1185">Reference proteome</keyword>
<evidence type="ECO:0000256" key="7">
    <source>
        <dbReference type="ARBA" id="ARBA00025330"/>
    </source>
</evidence>
<dbReference type="GO" id="GO:0004719">
    <property type="term" value="F:protein-L-isoaspartate (D-aspartate) O-methyltransferase activity"/>
    <property type="evidence" value="ECO:0007669"/>
    <property type="project" value="UniProtKB-UniRule"/>
</dbReference>
<keyword evidence="5 9" id="KW-0808">Transferase</keyword>
<dbReference type="EMBL" id="PGCL01000001">
    <property type="protein sequence ID" value="TAJ45664.1"/>
    <property type="molecule type" value="Genomic_DNA"/>
</dbReference>
<dbReference type="Pfam" id="PF01135">
    <property type="entry name" value="PCMT"/>
    <property type="match status" value="1"/>
</dbReference>
<evidence type="ECO:0000256" key="9">
    <source>
        <dbReference type="HAMAP-Rule" id="MF_00090"/>
    </source>
</evidence>
<evidence type="ECO:0000313" key="10">
    <source>
        <dbReference type="EMBL" id="TAJ45664.1"/>
    </source>
</evidence>
<dbReference type="NCBIfam" id="TIGR00080">
    <property type="entry name" value="pimt"/>
    <property type="match status" value="1"/>
</dbReference>
<evidence type="ECO:0000313" key="11">
    <source>
        <dbReference type="Proteomes" id="UP000292580"/>
    </source>
</evidence>
<dbReference type="GO" id="GO:0030091">
    <property type="term" value="P:protein repair"/>
    <property type="evidence" value="ECO:0007669"/>
    <property type="project" value="UniProtKB-UniRule"/>
</dbReference>
<sequence>MKRDERIERHRMVEHQIRDRGVSDERVLTAMEAVPRHLFVPPDLQNVAYGDHPLPIGEGQTISQPYIVAVMTELLAIGPGDRVLEIGTGSGYGAAVLARLADEVWSIERIPAVAAQARENLRAAGVENVHVVVANGTLGLPDRAPFDGIIVTAATPSVPDPLFEQLADGGRLVAPVGGRDLQYLMRYTRHGTDIKQESWGGVVFVPLIGEYGWED</sequence>